<organism evidence="4 5">
    <name type="scientific">Lactuca sativa</name>
    <name type="common">Garden lettuce</name>
    <dbReference type="NCBI Taxonomy" id="4236"/>
    <lineage>
        <taxon>Eukaryota</taxon>
        <taxon>Viridiplantae</taxon>
        <taxon>Streptophyta</taxon>
        <taxon>Embryophyta</taxon>
        <taxon>Tracheophyta</taxon>
        <taxon>Spermatophyta</taxon>
        <taxon>Magnoliopsida</taxon>
        <taxon>eudicotyledons</taxon>
        <taxon>Gunneridae</taxon>
        <taxon>Pentapetalae</taxon>
        <taxon>asterids</taxon>
        <taxon>campanulids</taxon>
        <taxon>Asterales</taxon>
        <taxon>Asteraceae</taxon>
        <taxon>Cichorioideae</taxon>
        <taxon>Cichorieae</taxon>
        <taxon>Lactucinae</taxon>
        <taxon>Lactuca</taxon>
    </lineage>
</organism>
<feature type="compositionally biased region" description="Acidic residues" evidence="1">
    <location>
        <begin position="269"/>
        <end position="291"/>
    </location>
</feature>
<dbReference type="Pfam" id="PF26130">
    <property type="entry name" value="PB1-like"/>
    <property type="match status" value="1"/>
</dbReference>
<evidence type="ECO:0000259" key="2">
    <source>
        <dbReference type="Pfam" id="PF10551"/>
    </source>
</evidence>
<dbReference type="PANTHER" id="PTHR31973">
    <property type="entry name" value="POLYPROTEIN, PUTATIVE-RELATED"/>
    <property type="match status" value="1"/>
</dbReference>
<dbReference type="EMBL" id="NBSK02000004">
    <property type="protein sequence ID" value="KAJ0213156.1"/>
    <property type="molecule type" value="Genomic_DNA"/>
</dbReference>
<feature type="domain" description="MULE transposase" evidence="2">
    <location>
        <begin position="600"/>
        <end position="670"/>
    </location>
</feature>
<comment type="caution">
    <text evidence="4">The sequence shown here is derived from an EMBL/GenBank/DDBJ whole genome shotgun (WGS) entry which is preliminary data.</text>
</comment>
<feature type="domain" description="PB1-like" evidence="3">
    <location>
        <begin position="8"/>
        <end position="115"/>
    </location>
</feature>
<evidence type="ECO:0000256" key="1">
    <source>
        <dbReference type="SAM" id="MobiDB-lite"/>
    </source>
</evidence>
<dbReference type="InterPro" id="IPR018289">
    <property type="entry name" value="MULE_transposase_dom"/>
</dbReference>
<proteinExistence type="predicted"/>
<evidence type="ECO:0000259" key="3">
    <source>
        <dbReference type="Pfam" id="PF26130"/>
    </source>
</evidence>
<accession>A0A9R1XHH0</accession>
<gene>
    <name evidence="4" type="ORF">LSAT_V11C400190450</name>
</gene>
<name>A0A9R1XHH0_LACSA</name>
<evidence type="ECO:0000313" key="4">
    <source>
        <dbReference type="EMBL" id="KAJ0213156.1"/>
    </source>
</evidence>
<dbReference type="Proteomes" id="UP000235145">
    <property type="component" value="Unassembled WGS sequence"/>
</dbReference>
<dbReference type="InterPro" id="IPR058594">
    <property type="entry name" value="PB1-like_dom_pln"/>
</dbReference>
<keyword evidence="5" id="KW-1185">Reference proteome</keyword>
<evidence type="ECO:0000313" key="5">
    <source>
        <dbReference type="Proteomes" id="UP000235145"/>
    </source>
</evidence>
<dbReference type="Pfam" id="PF10551">
    <property type="entry name" value="MULE"/>
    <property type="match status" value="1"/>
</dbReference>
<protein>
    <recommendedName>
        <fullName evidence="6">MULE transposase domain-containing protein</fullName>
    </recommendedName>
</protein>
<sequence length="741" mass="84749">MGAGAPTWFSIKLHHGGKFTKLPDIKYIGGEVRYVDYVDIDEFSVHELDAMMLDQGYPDPRMIELTDESPVIYYHFRIPNGDFQFGLRALGNDHDVINISKFIRNNKLIEVYTEHEKTNLLTYFMSPNAKGKVVIEELPENDDQGAEYEAGVHVESPLRNMNHVNDEPIGERGRVGNSKGGGCSCSKRLNLEDIYDLKEKENTNKGVKDVQEATTVVEGCYKPFASNIANDNDHIDGCYNTPPINHDEQYNELFDNLMENLLGSDEDVEEYEGDDEFEDSDEEYEKDEGDDQDGKQSENEDKLDDIMDEENNIEDVDEDMADFCLNVESDVEGACINDGHEPEDMEVINNDEFKSLDEGSDQDRERRALIKNLGKEKRSNLGSVHIQSFSVGQKFKSKKEIKELIDVHALETRRNICFKKMTIKGLGHIAEELYLSSIKVKWGLNLPLQKARAKKSNPESDWFIRTLNQTHTCLQTRKLRACTASLICKKIIDQVEVDPKIPLRAIQDHFKKTYQVGVSMDKVFRAEDIARKHVTEDYTKQFELLREYALELQATNLDTTVKIDVCPNGNPASPTRQFRRIYVCLGPLIKGFKACLRDLVGLDGAFMKGPFPGQVLTSVGLDSNNGIYTLAYAIVESENTASWKWFLENLGDDLELGSNSNYTFISDKQKHRYCIIHIYDHMRKKWGQIEYRDHLWRCASATTIHEFEHLMKEFSEYDKEACQWLKQIPPVHRARSSGGTS</sequence>
<evidence type="ECO:0008006" key="6">
    <source>
        <dbReference type="Google" id="ProtNLM"/>
    </source>
</evidence>
<feature type="region of interest" description="Disordered" evidence="1">
    <location>
        <begin position="269"/>
        <end position="305"/>
    </location>
</feature>
<dbReference type="PANTHER" id="PTHR31973:SF190">
    <property type="entry name" value="MULE TRANSPOSASE DOMAIN-CONTAINING PROTEIN"/>
    <property type="match status" value="1"/>
</dbReference>
<dbReference type="AlphaFoldDB" id="A0A9R1XHH0"/>
<reference evidence="4 5" key="1">
    <citation type="journal article" date="2017" name="Nat. Commun.">
        <title>Genome assembly with in vitro proximity ligation data and whole-genome triplication in lettuce.</title>
        <authorList>
            <person name="Reyes-Chin-Wo S."/>
            <person name="Wang Z."/>
            <person name="Yang X."/>
            <person name="Kozik A."/>
            <person name="Arikit S."/>
            <person name="Song C."/>
            <person name="Xia L."/>
            <person name="Froenicke L."/>
            <person name="Lavelle D.O."/>
            <person name="Truco M.J."/>
            <person name="Xia R."/>
            <person name="Zhu S."/>
            <person name="Xu C."/>
            <person name="Xu H."/>
            <person name="Xu X."/>
            <person name="Cox K."/>
            <person name="Korf I."/>
            <person name="Meyers B.C."/>
            <person name="Michelmore R.W."/>
        </authorList>
    </citation>
    <scope>NUCLEOTIDE SEQUENCE [LARGE SCALE GENOMIC DNA]</scope>
    <source>
        <strain evidence="5">cv. Salinas</strain>
        <tissue evidence="4">Seedlings</tissue>
    </source>
</reference>